<evidence type="ECO:0000256" key="1">
    <source>
        <dbReference type="SAM" id="MobiDB-lite"/>
    </source>
</evidence>
<protein>
    <submittedName>
        <fullName evidence="2">Uncharacterized protein</fullName>
    </submittedName>
</protein>
<feature type="region of interest" description="Disordered" evidence="1">
    <location>
        <begin position="63"/>
        <end position="86"/>
    </location>
</feature>
<accession>A0ABW3XTD7</accession>
<name>A0ABW3XTD7_9ACTN</name>
<reference evidence="3" key="1">
    <citation type="journal article" date="2019" name="Int. J. Syst. Evol. Microbiol.">
        <title>The Global Catalogue of Microorganisms (GCM) 10K type strain sequencing project: providing services to taxonomists for standard genome sequencing and annotation.</title>
        <authorList>
            <consortium name="The Broad Institute Genomics Platform"/>
            <consortium name="The Broad Institute Genome Sequencing Center for Infectious Disease"/>
            <person name="Wu L."/>
            <person name="Ma J."/>
        </authorList>
    </citation>
    <scope>NUCLEOTIDE SEQUENCE [LARGE SCALE GENOMIC DNA]</scope>
    <source>
        <strain evidence="3">CGMCC 4.7020</strain>
    </source>
</reference>
<evidence type="ECO:0000313" key="3">
    <source>
        <dbReference type="Proteomes" id="UP001597058"/>
    </source>
</evidence>
<dbReference type="RefSeq" id="WP_381240999.1">
    <property type="nucleotide sequence ID" value="NZ_JBHSKH010000085.1"/>
</dbReference>
<evidence type="ECO:0000313" key="2">
    <source>
        <dbReference type="EMBL" id="MFD1312489.1"/>
    </source>
</evidence>
<comment type="caution">
    <text evidence="2">The sequence shown here is derived from an EMBL/GenBank/DDBJ whole genome shotgun (WGS) entry which is preliminary data.</text>
</comment>
<dbReference type="Proteomes" id="UP001597058">
    <property type="component" value="Unassembled WGS sequence"/>
</dbReference>
<proteinExistence type="predicted"/>
<gene>
    <name evidence="2" type="ORF">ACFQ5X_42770</name>
</gene>
<dbReference type="EMBL" id="JBHTMM010000121">
    <property type="protein sequence ID" value="MFD1312489.1"/>
    <property type="molecule type" value="Genomic_DNA"/>
</dbReference>
<organism evidence="2 3">
    <name type="scientific">Streptomyces kaempferi</name>
    <dbReference type="NCBI Taxonomy" id="333725"/>
    <lineage>
        <taxon>Bacteria</taxon>
        <taxon>Bacillati</taxon>
        <taxon>Actinomycetota</taxon>
        <taxon>Actinomycetes</taxon>
        <taxon>Kitasatosporales</taxon>
        <taxon>Streptomycetaceae</taxon>
        <taxon>Streptomyces</taxon>
    </lineage>
</organism>
<keyword evidence="3" id="KW-1185">Reference proteome</keyword>
<sequence>MTGVTWPGTSPTSLAASNVRDLLSTVTSVHEASDALGLTTEHIRLYCDLTDISTTAPSAAIGNLSNQLTPEAAEVPPGHSGPGTAP</sequence>